<dbReference type="Gene3D" id="3.20.20.140">
    <property type="entry name" value="Metal-dependent hydrolases"/>
    <property type="match status" value="1"/>
</dbReference>
<accession>A0A6N7EXY8</accession>
<keyword evidence="3" id="KW-0378">Hydrolase</keyword>
<dbReference type="InterPro" id="IPR032466">
    <property type="entry name" value="Metal_Hydrolase"/>
</dbReference>
<organism evidence="5 6">
    <name type="scientific">Ostreibacterium oceani</name>
    <dbReference type="NCBI Taxonomy" id="2654998"/>
    <lineage>
        <taxon>Bacteria</taxon>
        <taxon>Pseudomonadati</taxon>
        <taxon>Pseudomonadota</taxon>
        <taxon>Gammaproteobacteria</taxon>
        <taxon>Cardiobacteriales</taxon>
        <taxon>Ostreibacteriaceae</taxon>
        <taxon>Ostreibacterium</taxon>
    </lineage>
</organism>
<dbReference type="InterPro" id="IPR001130">
    <property type="entry name" value="TatD-like"/>
</dbReference>
<dbReference type="GO" id="GO:0004527">
    <property type="term" value="F:exonuclease activity"/>
    <property type="evidence" value="ECO:0007669"/>
    <property type="project" value="UniProtKB-KW"/>
</dbReference>
<comment type="caution">
    <text evidence="5">The sequence shown here is derived from an EMBL/GenBank/DDBJ whole genome shotgun (WGS) entry which is preliminary data.</text>
</comment>
<feature type="binding site" evidence="4">
    <location>
        <position position="197"/>
    </location>
    <ligand>
        <name>a divalent metal cation</name>
        <dbReference type="ChEBI" id="CHEBI:60240"/>
        <label>1</label>
    </ligand>
</feature>
<dbReference type="AlphaFoldDB" id="A0A6N7EXY8"/>
<evidence type="ECO:0000313" key="5">
    <source>
        <dbReference type="EMBL" id="MPV86813.1"/>
    </source>
</evidence>
<sequence length="249" mass="27999">MVVEHDKTPLTLETVLANTTNNGVEKMLCVSVSTVDWPAMKQLCEPHADRVKLSAGIHPGYIDDQDFVTLETQLQDEQVIAIGESGLDFYYEHNPDKQQIQRDSFARHIALSRRYQKPLIVHTRDARTATIDVLRSENAQDGGGIMHCFTEDLSMAEAALDLGFYISFSGVITFKNAQSIRDVCAYVPLDRILIETDAPYLAPMPYRGKVNQPAYVRYVAECVAEVKDCTTDEVARITTDNFYRLFPTA</sequence>
<dbReference type="NCBIfam" id="TIGR00010">
    <property type="entry name" value="YchF/TatD family DNA exonuclease"/>
    <property type="match status" value="1"/>
</dbReference>
<keyword evidence="5" id="KW-0540">Nuclease</keyword>
<evidence type="ECO:0000256" key="1">
    <source>
        <dbReference type="ARBA" id="ARBA00009275"/>
    </source>
</evidence>
<dbReference type="InParanoid" id="A0A6N7EXY8"/>
<feature type="binding site" evidence="4">
    <location>
        <position position="84"/>
    </location>
    <ligand>
        <name>a divalent metal cation</name>
        <dbReference type="ChEBI" id="CHEBI:60240"/>
        <label>1</label>
    </ligand>
</feature>
<dbReference type="Proteomes" id="UP000471298">
    <property type="component" value="Unassembled WGS sequence"/>
</dbReference>
<dbReference type="Pfam" id="PF01026">
    <property type="entry name" value="TatD_DNase"/>
    <property type="match status" value="1"/>
</dbReference>
<dbReference type="FunFam" id="3.20.20.140:FF:000005">
    <property type="entry name" value="TatD family hydrolase"/>
    <property type="match status" value="1"/>
</dbReference>
<reference evidence="5 6" key="1">
    <citation type="submission" date="2019-10" db="EMBL/GenBank/DDBJ databases">
        <title>Cardiobacteriales fam. a chemoheterotrophic member of the order Cardiobacteriales, and proposal of Cardiobacteriales fam. nov.</title>
        <authorList>
            <person name="Wang C."/>
        </authorList>
    </citation>
    <scope>NUCLEOTIDE SEQUENCE [LARGE SCALE GENOMIC DNA]</scope>
    <source>
        <strain evidence="5 6">ML27</strain>
    </source>
</reference>
<evidence type="ECO:0000256" key="2">
    <source>
        <dbReference type="ARBA" id="ARBA00022723"/>
    </source>
</evidence>
<dbReference type="EMBL" id="WHNW01000012">
    <property type="protein sequence ID" value="MPV86813.1"/>
    <property type="molecule type" value="Genomic_DNA"/>
</dbReference>
<name>A0A6N7EXY8_9GAMM</name>
<dbReference type="GO" id="GO:0046872">
    <property type="term" value="F:metal ion binding"/>
    <property type="evidence" value="ECO:0007669"/>
    <property type="project" value="UniProtKB-KW"/>
</dbReference>
<keyword evidence="5" id="KW-0269">Exonuclease</keyword>
<protein>
    <submittedName>
        <fullName evidence="5">YchF/TatD family DNA exonuclease</fullName>
    </submittedName>
</protein>
<dbReference type="GO" id="GO:0004536">
    <property type="term" value="F:DNA nuclease activity"/>
    <property type="evidence" value="ECO:0007669"/>
    <property type="project" value="InterPro"/>
</dbReference>
<feature type="binding site" evidence="4">
    <location>
        <position position="147"/>
    </location>
    <ligand>
        <name>a divalent metal cation</name>
        <dbReference type="ChEBI" id="CHEBI:60240"/>
        <label>2</label>
    </ligand>
</feature>
<evidence type="ECO:0000256" key="3">
    <source>
        <dbReference type="ARBA" id="ARBA00022801"/>
    </source>
</evidence>
<evidence type="ECO:0000256" key="4">
    <source>
        <dbReference type="PIRSR" id="PIRSR005902-1"/>
    </source>
</evidence>
<dbReference type="PANTHER" id="PTHR46124:SF2">
    <property type="entry name" value="D-AMINOACYL-TRNA DEACYLASE"/>
    <property type="match status" value="1"/>
</dbReference>
<dbReference type="PANTHER" id="PTHR46124">
    <property type="entry name" value="D-AMINOACYL-TRNA DEACYLASE"/>
    <property type="match status" value="1"/>
</dbReference>
<feature type="binding site" evidence="4">
    <location>
        <position position="122"/>
    </location>
    <ligand>
        <name>a divalent metal cation</name>
        <dbReference type="ChEBI" id="CHEBI:60240"/>
        <label>2</label>
    </ligand>
</feature>
<keyword evidence="6" id="KW-1185">Reference proteome</keyword>
<evidence type="ECO:0000313" key="6">
    <source>
        <dbReference type="Proteomes" id="UP000471298"/>
    </source>
</evidence>
<dbReference type="FunCoup" id="A0A6N7EXY8">
    <property type="interactions" value="446"/>
</dbReference>
<keyword evidence="2 4" id="KW-0479">Metal-binding</keyword>
<dbReference type="GO" id="GO:0005829">
    <property type="term" value="C:cytosol"/>
    <property type="evidence" value="ECO:0007669"/>
    <property type="project" value="TreeGrafter"/>
</dbReference>
<dbReference type="SUPFAM" id="SSF51556">
    <property type="entry name" value="Metallo-dependent hydrolases"/>
    <property type="match status" value="1"/>
</dbReference>
<comment type="similarity">
    <text evidence="1">Belongs to the metallo-dependent hydrolases superfamily. TatD-type hydrolase family.</text>
</comment>
<dbReference type="CDD" id="cd01310">
    <property type="entry name" value="TatD_DNAse"/>
    <property type="match status" value="1"/>
</dbReference>
<dbReference type="PIRSF" id="PIRSF005902">
    <property type="entry name" value="DNase_TatD"/>
    <property type="match status" value="1"/>
</dbReference>
<gene>
    <name evidence="5" type="ORF">GCU85_08750</name>
</gene>
<proteinExistence type="inferred from homology"/>
<dbReference type="InterPro" id="IPR015991">
    <property type="entry name" value="TatD/YcfH-like"/>
</dbReference>